<feature type="domain" description="Histidine kinase/HSP90-like ATPase" evidence="2">
    <location>
        <begin position="27"/>
        <end position="123"/>
    </location>
</feature>
<sequence length="183" mass="20055">MIQIPVPTEHQELGVIQLARDDRAPYRAREAVTAWTEITHPARETLTLVASELVTNSVKHAASLGPSGDLDWIELTLSQGPDFLRLVVTDPGSTRSTPSYIPMQASNLYAEQGRGLAIVDNLSRGRWGSYRLPASGHRVVWCHLDLSPTPAQLEELFHGPTPLPATYPIHSRSQPCPTPSPPL</sequence>
<reference evidence="3" key="1">
    <citation type="journal article" date="2014" name="Int. J. Syst. Evol. Microbiol.">
        <title>Complete genome sequence of Corynebacterium casei LMG S-19264T (=DSM 44701T), isolated from a smear-ripened cheese.</title>
        <authorList>
            <consortium name="US DOE Joint Genome Institute (JGI-PGF)"/>
            <person name="Walter F."/>
            <person name="Albersmeier A."/>
            <person name="Kalinowski J."/>
            <person name="Ruckert C."/>
        </authorList>
    </citation>
    <scope>NUCLEOTIDE SEQUENCE</scope>
    <source>
        <strain evidence="3">CGMCC 4.7430</strain>
    </source>
</reference>
<keyword evidence="1" id="KW-0723">Serine/threonine-protein kinase</keyword>
<dbReference type="EMBL" id="BMNK01000001">
    <property type="protein sequence ID" value="GGP01699.1"/>
    <property type="molecule type" value="Genomic_DNA"/>
</dbReference>
<protein>
    <recommendedName>
        <fullName evidence="2">Histidine kinase/HSP90-like ATPase domain-containing protein</fullName>
    </recommendedName>
</protein>
<dbReference type="PANTHER" id="PTHR35526:SF3">
    <property type="entry name" value="ANTI-SIGMA-F FACTOR RSBW"/>
    <property type="match status" value="1"/>
</dbReference>
<dbReference type="CDD" id="cd16936">
    <property type="entry name" value="HATPase_RsbW-like"/>
    <property type="match status" value="1"/>
</dbReference>
<comment type="caution">
    <text evidence="3">The sequence shown here is derived from an EMBL/GenBank/DDBJ whole genome shotgun (WGS) entry which is preliminary data.</text>
</comment>
<dbReference type="AlphaFoldDB" id="A0A917ZZU3"/>
<dbReference type="InterPro" id="IPR050267">
    <property type="entry name" value="Anti-sigma-factor_SerPK"/>
</dbReference>
<name>A0A917ZZU3_9ACTN</name>
<evidence type="ECO:0000313" key="3">
    <source>
        <dbReference type="EMBL" id="GGP01699.1"/>
    </source>
</evidence>
<dbReference type="InterPro" id="IPR003594">
    <property type="entry name" value="HATPase_dom"/>
</dbReference>
<evidence type="ECO:0000313" key="4">
    <source>
        <dbReference type="Proteomes" id="UP000660745"/>
    </source>
</evidence>
<keyword evidence="4" id="KW-1185">Reference proteome</keyword>
<accession>A0A917ZZU3</accession>
<organism evidence="3 4">
    <name type="scientific">Nonomuraea glycinis</name>
    <dbReference type="NCBI Taxonomy" id="2047744"/>
    <lineage>
        <taxon>Bacteria</taxon>
        <taxon>Bacillati</taxon>
        <taxon>Actinomycetota</taxon>
        <taxon>Actinomycetes</taxon>
        <taxon>Streptosporangiales</taxon>
        <taxon>Streptosporangiaceae</taxon>
        <taxon>Nonomuraea</taxon>
    </lineage>
</organism>
<dbReference type="Pfam" id="PF13581">
    <property type="entry name" value="HATPase_c_2"/>
    <property type="match status" value="1"/>
</dbReference>
<dbReference type="PANTHER" id="PTHR35526">
    <property type="entry name" value="ANTI-SIGMA-F FACTOR RSBW-RELATED"/>
    <property type="match status" value="1"/>
</dbReference>
<evidence type="ECO:0000256" key="1">
    <source>
        <dbReference type="ARBA" id="ARBA00022527"/>
    </source>
</evidence>
<keyword evidence="1" id="KW-0808">Transferase</keyword>
<dbReference type="InterPro" id="IPR036890">
    <property type="entry name" value="HATPase_C_sf"/>
</dbReference>
<dbReference type="Proteomes" id="UP000660745">
    <property type="component" value="Unassembled WGS sequence"/>
</dbReference>
<proteinExistence type="predicted"/>
<evidence type="ECO:0000259" key="2">
    <source>
        <dbReference type="Pfam" id="PF13581"/>
    </source>
</evidence>
<gene>
    <name evidence="3" type="ORF">GCM10012278_05980</name>
</gene>
<dbReference type="GO" id="GO:0004674">
    <property type="term" value="F:protein serine/threonine kinase activity"/>
    <property type="evidence" value="ECO:0007669"/>
    <property type="project" value="UniProtKB-KW"/>
</dbReference>
<dbReference type="Gene3D" id="3.30.565.10">
    <property type="entry name" value="Histidine kinase-like ATPase, C-terminal domain"/>
    <property type="match status" value="1"/>
</dbReference>
<dbReference type="SUPFAM" id="SSF55874">
    <property type="entry name" value="ATPase domain of HSP90 chaperone/DNA topoisomerase II/histidine kinase"/>
    <property type="match status" value="1"/>
</dbReference>
<keyword evidence="1" id="KW-0418">Kinase</keyword>
<dbReference type="RefSeq" id="WP_189136873.1">
    <property type="nucleotide sequence ID" value="NZ_BMNK01000001.1"/>
</dbReference>
<reference evidence="3" key="2">
    <citation type="submission" date="2020-09" db="EMBL/GenBank/DDBJ databases">
        <authorList>
            <person name="Sun Q."/>
            <person name="Zhou Y."/>
        </authorList>
    </citation>
    <scope>NUCLEOTIDE SEQUENCE</scope>
    <source>
        <strain evidence="3">CGMCC 4.7430</strain>
    </source>
</reference>